<dbReference type="SUPFAM" id="SSF57959">
    <property type="entry name" value="Leucine zipper domain"/>
    <property type="match status" value="1"/>
</dbReference>
<feature type="compositionally biased region" description="Polar residues" evidence="7">
    <location>
        <begin position="1"/>
        <end position="24"/>
    </location>
</feature>
<dbReference type="RefSeq" id="XP_013785641.1">
    <property type="nucleotide sequence ID" value="XM_013930187.2"/>
</dbReference>
<organism evidence="9 10">
    <name type="scientific">Limulus polyphemus</name>
    <name type="common">Atlantic horseshoe crab</name>
    <dbReference type="NCBI Taxonomy" id="6850"/>
    <lineage>
        <taxon>Eukaryota</taxon>
        <taxon>Metazoa</taxon>
        <taxon>Ecdysozoa</taxon>
        <taxon>Arthropoda</taxon>
        <taxon>Chelicerata</taxon>
        <taxon>Merostomata</taxon>
        <taxon>Xiphosura</taxon>
        <taxon>Limulidae</taxon>
        <taxon>Limulus</taxon>
    </lineage>
</organism>
<protein>
    <submittedName>
        <fullName evidence="10 11">CCAAT/enhancer-binding protein gamma-like</fullName>
    </submittedName>
</protein>
<comment type="subcellular location">
    <subcellularLocation>
        <location evidence="1">Nucleus</location>
    </subcellularLocation>
</comment>
<feature type="region of interest" description="Disordered" evidence="7">
    <location>
        <begin position="1"/>
        <end position="73"/>
    </location>
</feature>
<keyword evidence="4" id="KW-0238">DNA-binding</keyword>
<evidence type="ECO:0000259" key="8">
    <source>
        <dbReference type="PROSITE" id="PS50217"/>
    </source>
</evidence>
<dbReference type="Pfam" id="PF07716">
    <property type="entry name" value="bZIP_2"/>
    <property type="match status" value="1"/>
</dbReference>
<sequence>MTPTKSILMTDEGNSSMDSSNVEMNPTDDRLQKKVRKSKNSQMNKDSDEYRRRRERNNLAVKKSRTKSKLHTQQTLERVQKLKAENEMLEVKIKILSKELSFLKDLFLAHAGNAHGGDLTAADLNILNDEAEVDKKPPASEV</sequence>
<comment type="similarity">
    <text evidence="2">Belongs to the bZIP family. C/EBP subfamily.</text>
</comment>
<accession>A0ABM1BNM2</accession>
<feature type="domain" description="BZIP" evidence="8">
    <location>
        <begin position="47"/>
        <end position="110"/>
    </location>
</feature>
<dbReference type="InterPro" id="IPR031106">
    <property type="entry name" value="C/EBP"/>
</dbReference>
<keyword evidence="6" id="KW-0539">Nucleus</keyword>
<evidence type="ECO:0000256" key="2">
    <source>
        <dbReference type="ARBA" id="ARBA00006951"/>
    </source>
</evidence>
<dbReference type="Proteomes" id="UP000694941">
    <property type="component" value="Unplaced"/>
</dbReference>
<evidence type="ECO:0000256" key="4">
    <source>
        <dbReference type="ARBA" id="ARBA00023125"/>
    </source>
</evidence>
<evidence type="ECO:0000256" key="3">
    <source>
        <dbReference type="ARBA" id="ARBA00023015"/>
    </source>
</evidence>
<evidence type="ECO:0000256" key="1">
    <source>
        <dbReference type="ARBA" id="ARBA00004123"/>
    </source>
</evidence>
<dbReference type="SMART" id="SM00338">
    <property type="entry name" value="BRLZ"/>
    <property type="match status" value="1"/>
</dbReference>
<keyword evidence="9" id="KW-1185">Reference proteome</keyword>
<dbReference type="PROSITE" id="PS50217">
    <property type="entry name" value="BZIP"/>
    <property type="match status" value="1"/>
</dbReference>
<dbReference type="GeneID" id="106469682"/>
<dbReference type="PANTHER" id="PTHR23334">
    <property type="entry name" value="CCAAT/ENHANCER BINDING PROTEIN"/>
    <property type="match status" value="1"/>
</dbReference>
<dbReference type="RefSeq" id="XP_013785642.1">
    <property type="nucleotide sequence ID" value="XM_013930188.2"/>
</dbReference>
<evidence type="ECO:0000313" key="9">
    <source>
        <dbReference type="Proteomes" id="UP000694941"/>
    </source>
</evidence>
<dbReference type="PANTHER" id="PTHR23334:SF69">
    <property type="entry name" value="CCAAT_ENHANCER-BINDING PROTEIN GAMMA"/>
    <property type="match status" value="1"/>
</dbReference>
<keyword evidence="5" id="KW-0804">Transcription</keyword>
<keyword evidence="3" id="KW-0805">Transcription regulation</keyword>
<dbReference type="Gene3D" id="1.20.5.170">
    <property type="match status" value="1"/>
</dbReference>
<evidence type="ECO:0000313" key="10">
    <source>
        <dbReference type="RefSeq" id="XP_013785641.1"/>
    </source>
</evidence>
<proteinExistence type="inferred from homology"/>
<dbReference type="InterPro" id="IPR004827">
    <property type="entry name" value="bZIP"/>
</dbReference>
<evidence type="ECO:0000313" key="11">
    <source>
        <dbReference type="RefSeq" id="XP_013785642.1"/>
    </source>
</evidence>
<evidence type="ECO:0000256" key="7">
    <source>
        <dbReference type="SAM" id="MobiDB-lite"/>
    </source>
</evidence>
<dbReference type="InterPro" id="IPR046347">
    <property type="entry name" value="bZIP_sf"/>
</dbReference>
<gene>
    <name evidence="10 11" type="primary">LOC106469682</name>
</gene>
<evidence type="ECO:0000256" key="5">
    <source>
        <dbReference type="ARBA" id="ARBA00023163"/>
    </source>
</evidence>
<evidence type="ECO:0000256" key="6">
    <source>
        <dbReference type="ARBA" id="ARBA00023242"/>
    </source>
</evidence>
<dbReference type="CDD" id="cd14713">
    <property type="entry name" value="bZIP_CEBPG"/>
    <property type="match status" value="1"/>
</dbReference>
<name>A0ABM1BNM2_LIMPO</name>
<reference evidence="10 11" key="1">
    <citation type="submission" date="2025-05" db="UniProtKB">
        <authorList>
            <consortium name="RefSeq"/>
        </authorList>
    </citation>
    <scope>IDENTIFICATION</scope>
    <source>
        <tissue evidence="10 11">Muscle</tissue>
    </source>
</reference>